<proteinExistence type="predicted"/>
<dbReference type="RefSeq" id="XP_012190045.1">
    <property type="nucleotide sequence ID" value="XM_012334655.1"/>
</dbReference>
<name>R9P4U3_PSEHS</name>
<evidence type="ECO:0000313" key="1">
    <source>
        <dbReference type="EMBL" id="GAC96458.1"/>
    </source>
</evidence>
<dbReference type="AlphaFoldDB" id="R9P4U3"/>
<evidence type="ECO:0000313" key="2">
    <source>
        <dbReference type="Proteomes" id="UP000014071"/>
    </source>
</evidence>
<dbReference type="HOGENOM" id="CLU_1262032_0_0_1"/>
<reference evidence="2" key="1">
    <citation type="journal article" date="2013" name="Genome Announc.">
        <title>Draft genome sequence of the basidiomycetous yeast-like fungus Pseudozyma hubeiensis SY62, which produces an abundant amount of the biosurfactant mannosylerythritol lipids.</title>
        <authorList>
            <person name="Konishi M."/>
            <person name="Hatada Y."/>
            <person name="Horiuchi J."/>
        </authorList>
    </citation>
    <scope>NUCLEOTIDE SEQUENCE [LARGE SCALE GENOMIC DNA]</scope>
    <source>
        <strain evidence="2">SY62</strain>
    </source>
</reference>
<gene>
    <name evidence="1" type="ORF">PHSY_004038</name>
</gene>
<organism evidence="1 2">
    <name type="scientific">Pseudozyma hubeiensis (strain SY62)</name>
    <name type="common">Yeast</name>
    <dbReference type="NCBI Taxonomy" id="1305764"/>
    <lineage>
        <taxon>Eukaryota</taxon>
        <taxon>Fungi</taxon>
        <taxon>Dikarya</taxon>
        <taxon>Basidiomycota</taxon>
        <taxon>Ustilaginomycotina</taxon>
        <taxon>Ustilaginomycetes</taxon>
        <taxon>Ustilaginales</taxon>
        <taxon>Ustilaginaceae</taxon>
        <taxon>Pseudozyma</taxon>
    </lineage>
</organism>
<dbReference type="Proteomes" id="UP000014071">
    <property type="component" value="Unassembled WGS sequence"/>
</dbReference>
<sequence length="219" mass="24945">MCMRRCCRKGLVGSGDASVLIVGYENRKLCLETLAPLSLLVNHALRRSTLAILAPHNHGHTNTRRVHLFPYDSATTINITRFVVSTPHPLASPTFHFWAYRQTASYHRNARRSSLPDTRASSRRHNRQTTPLFRLGRPQHWSCTITHSESYCSSVQAPFCQQFSGQFSGTLTASRRRLFASRCSFFFVSYALRQPVRQAVRSAKYICLRLLASLAYTPR</sequence>
<accession>R9P4U3</accession>
<keyword evidence="2" id="KW-1185">Reference proteome</keyword>
<dbReference type="GeneID" id="24109324"/>
<protein>
    <submittedName>
        <fullName evidence="1">Uncharacterized protein</fullName>
    </submittedName>
</protein>
<dbReference type="EMBL" id="DF238801">
    <property type="protein sequence ID" value="GAC96458.1"/>
    <property type="molecule type" value="Genomic_DNA"/>
</dbReference>